<feature type="domain" description="RCK N-terminal" evidence="3">
    <location>
        <begin position="119"/>
        <end position="250"/>
    </location>
</feature>
<evidence type="ECO:0000259" key="3">
    <source>
        <dbReference type="Pfam" id="PF02254"/>
    </source>
</evidence>
<comment type="subcellular location">
    <subcellularLocation>
        <location evidence="1">Cell membrane</location>
        <topology evidence="1">Multi-pass membrane protein</topology>
    </subcellularLocation>
</comment>
<proteinExistence type="predicted"/>
<dbReference type="SUPFAM" id="SSF81324">
    <property type="entry name" value="Voltage-gated potassium channels"/>
    <property type="match status" value="1"/>
</dbReference>
<dbReference type="PANTHER" id="PTHR43833:SF9">
    <property type="entry name" value="POTASSIUM CHANNEL PROTEIN YUGO-RELATED"/>
    <property type="match status" value="1"/>
</dbReference>
<dbReference type="AlphaFoldDB" id="A0A3S0C7S9"/>
<organism evidence="5 6">
    <name type="scientific">Paenibacillus whitsoniae</name>
    <dbReference type="NCBI Taxonomy" id="2496558"/>
    <lineage>
        <taxon>Bacteria</taxon>
        <taxon>Bacillati</taxon>
        <taxon>Bacillota</taxon>
        <taxon>Bacilli</taxon>
        <taxon>Bacillales</taxon>
        <taxon>Paenibacillaceae</taxon>
        <taxon>Paenibacillus</taxon>
    </lineage>
</organism>
<dbReference type="SUPFAM" id="SSF51735">
    <property type="entry name" value="NAD(P)-binding Rossmann-fold domains"/>
    <property type="match status" value="1"/>
</dbReference>
<dbReference type="Gene3D" id="3.40.50.720">
    <property type="entry name" value="NAD(P)-binding Rossmann-like Domain"/>
    <property type="match status" value="1"/>
</dbReference>
<keyword evidence="2" id="KW-0472">Membrane</keyword>
<keyword evidence="2" id="KW-1133">Transmembrane helix</keyword>
<evidence type="ECO:0000259" key="4">
    <source>
        <dbReference type="Pfam" id="PF07885"/>
    </source>
</evidence>
<feature type="transmembrane region" description="Helical" evidence="2">
    <location>
        <begin position="50"/>
        <end position="69"/>
    </location>
</feature>
<keyword evidence="6" id="KW-1185">Reference proteome</keyword>
<name>A0A3S0C7S9_9BACL</name>
<dbReference type="Pfam" id="PF07885">
    <property type="entry name" value="Ion_trans_2"/>
    <property type="match status" value="1"/>
</dbReference>
<evidence type="ECO:0000313" key="5">
    <source>
        <dbReference type="EMBL" id="RTE05449.1"/>
    </source>
</evidence>
<keyword evidence="2" id="KW-0812">Transmembrane</keyword>
<protein>
    <submittedName>
        <fullName evidence="5">Potassium channel protein</fullName>
    </submittedName>
</protein>
<evidence type="ECO:0000256" key="2">
    <source>
        <dbReference type="SAM" id="Phobius"/>
    </source>
</evidence>
<dbReference type="Proteomes" id="UP000276128">
    <property type="component" value="Unassembled WGS sequence"/>
</dbReference>
<reference evidence="5 6" key="1">
    <citation type="submission" date="2018-12" db="EMBL/GenBank/DDBJ databases">
        <title>Bacillus ochoae sp. nov., Paenibacillus whitsoniae sp. nov., Paenibacillus spiritus sp. nov. Isolated from the Mars Exploration Rover during spacecraft assembly.</title>
        <authorList>
            <person name="Seuylemezian A."/>
            <person name="Vaishampayan P."/>
        </authorList>
    </citation>
    <scope>NUCLEOTIDE SEQUENCE [LARGE SCALE GENOMIC DNA]</scope>
    <source>
        <strain evidence="5 6">MER 54</strain>
    </source>
</reference>
<dbReference type="GO" id="GO:0005886">
    <property type="term" value="C:plasma membrane"/>
    <property type="evidence" value="ECO:0007669"/>
    <property type="project" value="UniProtKB-SubCell"/>
</dbReference>
<feature type="transmembrane region" description="Helical" evidence="2">
    <location>
        <begin position="75"/>
        <end position="96"/>
    </location>
</feature>
<keyword evidence="5" id="KW-0406">Ion transport</keyword>
<keyword evidence="5" id="KW-0407">Ion channel</keyword>
<gene>
    <name evidence="5" type="ORF">EJQ19_24775</name>
</gene>
<dbReference type="OrthoDB" id="9785285at2"/>
<dbReference type="InterPro" id="IPR003148">
    <property type="entry name" value="RCK_N"/>
</dbReference>
<dbReference type="EMBL" id="RXHU01000082">
    <property type="protein sequence ID" value="RTE05449.1"/>
    <property type="molecule type" value="Genomic_DNA"/>
</dbReference>
<dbReference type="GO" id="GO:0034220">
    <property type="term" value="P:monoatomic ion transmembrane transport"/>
    <property type="evidence" value="ECO:0007669"/>
    <property type="project" value="UniProtKB-KW"/>
</dbReference>
<keyword evidence="5" id="KW-0813">Transport</keyword>
<dbReference type="PANTHER" id="PTHR43833">
    <property type="entry name" value="POTASSIUM CHANNEL PROTEIN 2-RELATED-RELATED"/>
    <property type="match status" value="1"/>
</dbReference>
<dbReference type="GO" id="GO:0006813">
    <property type="term" value="P:potassium ion transport"/>
    <property type="evidence" value="ECO:0007669"/>
    <property type="project" value="InterPro"/>
</dbReference>
<dbReference type="InterPro" id="IPR036291">
    <property type="entry name" value="NAD(P)-bd_dom_sf"/>
</dbReference>
<accession>A0A3S0C7S9</accession>
<evidence type="ECO:0000313" key="6">
    <source>
        <dbReference type="Proteomes" id="UP000276128"/>
    </source>
</evidence>
<dbReference type="RefSeq" id="WP_126143921.1">
    <property type="nucleotide sequence ID" value="NZ_RXHU01000082.1"/>
</dbReference>
<comment type="caution">
    <text evidence="5">The sequence shown here is derived from an EMBL/GenBank/DDBJ whole genome shotgun (WGS) entry which is preliminary data.</text>
</comment>
<dbReference type="InterPro" id="IPR013099">
    <property type="entry name" value="K_chnl_dom"/>
</dbReference>
<dbReference type="Gene3D" id="1.10.287.70">
    <property type="match status" value="1"/>
</dbReference>
<feature type="domain" description="Potassium channel" evidence="4">
    <location>
        <begin position="25"/>
        <end position="99"/>
    </location>
</feature>
<evidence type="ECO:0000256" key="1">
    <source>
        <dbReference type="ARBA" id="ARBA00004651"/>
    </source>
</evidence>
<feature type="transmembrane region" description="Helical" evidence="2">
    <location>
        <begin position="20"/>
        <end position="38"/>
    </location>
</feature>
<sequence length="358" mass="39725">MWLQLKKVFYHLIHLKGRIFFPFVIGYVLLAAAVALTLEPDTFDHSMLTSVYWVLTTLATIGFGDYAPVTDSGKFFTICLYVTGIALISAFIRKIVKSLAHLEQLRVGGQLNYSGQNHIILVGWNDKAKLAIQEILTSDRSTDIVLIDKLDKLPIVDDRLFYVRGDATGEETLLQAGLPRAMGVILFADHMTQDVYAAKDPLLVDGKTLLVATAIAALEERLGVSVHITAEVMNEKHIALFKHADVDEFIPTQEMISHAAVRSIYTHGVTQMYAELMSRQCTEGMYEVPKQPAWRTYRDAFSALLDQGATLVADRGDLHINRKLDAPVPADAQLYVICDRETLARIGGSPDEAAGRVH</sequence>
<dbReference type="Pfam" id="PF02254">
    <property type="entry name" value="TrkA_N"/>
    <property type="match status" value="1"/>
</dbReference>
<dbReference type="InterPro" id="IPR050721">
    <property type="entry name" value="Trk_Ktr_HKT_K-transport"/>
</dbReference>